<organism evidence="2 3">
    <name type="scientific">Candidatus Nealsonbacteria bacterium CG23_combo_of_CG06-09_8_20_14_all_38_19</name>
    <dbReference type="NCBI Taxonomy" id="1974721"/>
    <lineage>
        <taxon>Bacteria</taxon>
        <taxon>Candidatus Nealsoniibacteriota</taxon>
    </lineage>
</organism>
<keyword evidence="1" id="KW-1133">Transmembrane helix</keyword>
<name>A0A2G9YW15_9BACT</name>
<accession>A0A2G9YW15</accession>
<gene>
    <name evidence="2" type="ORF">COX36_03370</name>
</gene>
<reference evidence="2 3" key="1">
    <citation type="submission" date="2017-09" db="EMBL/GenBank/DDBJ databases">
        <title>Depth-based differentiation of microbial function through sediment-hosted aquifers and enrichment of novel symbionts in the deep terrestrial subsurface.</title>
        <authorList>
            <person name="Probst A.J."/>
            <person name="Ladd B."/>
            <person name="Jarett J.K."/>
            <person name="Geller-Mcgrath D.E."/>
            <person name="Sieber C.M."/>
            <person name="Emerson J.B."/>
            <person name="Anantharaman K."/>
            <person name="Thomas B.C."/>
            <person name="Malmstrom R."/>
            <person name="Stieglmeier M."/>
            <person name="Klingl A."/>
            <person name="Woyke T."/>
            <person name="Ryan C.M."/>
            <person name="Banfield J.F."/>
        </authorList>
    </citation>
    <scope>NUCLEOTIDE SEQUENCE [LARGE SCALE GENOMIC DNA]</scope>
    <source>
        <strain evidence="2">CG23_combo_of_CG06-09_8_20_14_all_38_19</strain>
    </source>
</reference>
<feature type="transmembrane region" description="Helical" evidence="1">
    <location>
        <begin position="20"/>
        <end position="39"/>
    </location>
</feature>
<keyword evidence="1" id="KW-0472">Membrane</keyword>
<evidence type="ECO:0000256" key="1">
    <source>
        <dbReference type="SAM" id="Phobius"/>
    </source>
</evidence>
<keyword evidence="1" id="KW-0812">Transmembrane</keyword>
<comment type="caution">
    <text evidence="2">The sequence shown here is derived from an EMBL/GenBank/DDBJ whole genome shotgun (WGS) entry which is preliminary data.</text>
</comment>
<evidence type="ECO:0000313" key="2">
    <source>
        <dbReference type="EMBL" id="PIP23428.1"/>
    </source>
</evidence>
<evidence type="ECO:0000313" key="3">
    <source>
        <dbReference type="Proteomes" id="UP000230273"/>
    </source>
</evidence>
<dbReference type="Proteomes" id="UP000230273">
    <property type="component" value="Unassembled WGS sequence"/>
</dbReference>
<dbReference type="AlphaFoldDB" id="A0A2G9YW15"/>
<protein>
    <submittedName>
        <fullName evidence="2">Uncharacterized protein</fullName>
    </submittedName>
</protein>
<dbReference type="EMBL" id="PCRP01000056">
    <property type="protein sequence ID" value="PIP23428.1"/>
    <property type="molecule type" value="Genomic_DNA"/>
</dbReference>
<proteinExistence type="predicted"/>
<sequence length="94" mass="10837">MSSLLKRIQNQPVATKKAILWVTVVVFGICLFVFWAINFQKKIKELQKGKIFEEIKPPSFDQGMQEGYGDIKEEFENLENLIKEAEKTATSVEQ</sequence>